<evidence type="ECO:0000256" key="7">
    <source>
        <dbReference type="ARBA" id="ARBA00023139"/>
    </source>
</evidence>
<evidence type="ECO:0000313" key="9">
    <source>
        <dbReference type="EMBL" id="KAJ8349667.1"/>
    </source>
</evidence>
<reference evidence="9" key="1">
    <citation type="journal article" date="2023" name="Science">
        <title>Genome structures resolve the early diversification of teleost fishes.</title>
        <authorList>
            <person name="Parey E."/>
            <person name="Louis A."/>
            <person name="Montfort J."/>
            <person name="Bouchez O."/>
            <person name="Roques C."/>
            <person name="Iampietro C."/>
            <person name="Lluch J."/>
            <person name="Castinel A."/>
            <person name="Donnadieu C."/>
            <person name="Desvignes T."/>
            <person name="Floi Bucao C."/>
            <person name="Jouanno E."/>
            <person name="Wen M."/>
            <person name="Mejri S."/>
            <person name="Dirks R."/>
            <person name="Jansen H."/>
            <person name="Henkel C."/>
            <person name="Chen W.J."/>
            <person name="Zahm M."/>
            <person name="Cabau C."/>
            <person name="Klopp C."/>
            <person name="Thompson A.W."/>
            <person name="Robinson-Rechavi M."/>
            <person name="Braasch I."/>
            <person name="Lecointre G."/>
            <person name="Bobe J."/>
            <person name="Postlethwait J.H."/>
            <person name="Berthelot C."/>
            <person name="Roest Crollius H."/>
            <person name="Guiguen Y."/>
        </authorList>
    </citation>
    <scope>NUCLEOTIDE SEQUENCE</scope>
    <source>
        <strain evidence="9">WJC10195</strain>
    </source>
</reference>
<comment type="subcellular location">
    <subcellularLocation>
        <location evidence="1">Cell membrane</location>
    </subcellularLocation>
</comment>
<accession>A0A9Q1F2Q0</accession>
<evidence type="ECO:0000256" key="8">
    <source>
        <dbReference type="ARBA" id="ARBA00023288"/>
    </source>
</evidence>
<name>A0A9Q1F2Q0_SYNKA</name>
<keyword evidence="7" id="KW-0564">Palmitate</keyword>
<evidence type="ECO:0000256" key="3">
    <source>
        <dbReference type="ARBA" id="ARBA00016882"/>
    </source>
</evidence>
<dbReference type="GO" id="GO:0005886">
    <property type="term" value="C:plasma membrane"/>
    <property type="evidence" value="ECO:0007669"/>
    <property type="project" value="UniProtKB-SubCell"/>
</dbReference>
<dbReference type="PANTHER" id="PTHR36471">
    <property type="entry name" value="SMALL MEMBRANE A-KINASE ANCHOR PROTEIN"/>
    <property type="match status" value="1"/>
</dbReference>
<keyword evidence="10" id="KW-1185">Reference proteome</keyword>
<evidence type="ECO:0000256" key="4">
    <source>
        <dbReference type="ARBA" id="ARBA00022475"/>
    </source>
</evidence>
<evidence type="ECO:0000256" key="1">
    <source>
        <dbReference type="ARBA" id="ARBA00004236"/>
    </source>
</evidence>
<keyword evidence="6" id="KW-0472">Membrane</keyword>
<protein>
    <recommendedName>
        <fullName evidence="3">Small membrane A-kinase anchor protein</fullName>
    </recommendedName>
</protein>
<evidence type="ECO:0000256" key="2">
    <source>
        <dbReference type="ARBA" id="ARBA00007307"/>
    </source>
</evidence>
<dbReference type="GO" id="GO:0034237">
    <property type="term" value="F:protein kinase A regulatory subunit binding"/>
    <property type="evidence" value="ECO:0007669"/>
    <property type="project" value="InterPro"/>
</dbReference>
<organism evidence="9 10">
    <name type="scientific">Synaphobranchus kaupii</name>
    <name type="common">Kaup's arrowtooth eel</name>
    <dbReference type="NCBI Taxonomy" id="118154"/>
    <lineage>
        <taxon>Eukaryota</taxon>
        <taxon>Metazoa</taxon>
        <taxon>Chordata</taxon>
        <taxon>Craniata</taxon>
        <taxon>Vertebrata</taxon>
        <taxon>Euteleostomi</taxon>
        <taxon>Actinopterygii</taxon>
        <taxon>Neopterygii</taxon>
        <taxon>Teleostei</taxon>
        <taxon>Anguilliformes</taxon>
        <taxon>Synaphobranchidae</taxon>
        <taxon>Synaphobranchus</taxon>
    </lineage>
</organism>
<dbReference type="OrthoDB" id="8907307at2759"/>
<sequence>MSTHEENAFDEDLIGYPTLPERDVCERDLKCGRLFGPFRNRAEDGLLAAAPRIPCSSRGTTRYPILKIKPPLPSNQCYIIYSMGCIKSKHSGLSQNAKSVEKADGPRGKHADEKAALVTAETGPGQDSPKIDPILLDYAQRLSEEIVARAVRQWVEVDSRYGDIPYIECDLP</sequence>
<keyword evidence="5" id="KW-0519">Myristate</keyword>
<proteinExistence type="inferred from homology"/>
<dbReference type="PANTHER" id="PTHR36471:SF1">
    <property type="entry name" value="SMALL MEMBRANE A-KINASE ANCHOR PROTEIN"/>
    <property type="match status" value="1"/>
</dbReference>
<evidence type="ECO:0000256" key="5">
    <source>
        <dbReference type="ARBA" id="ARBA00022707"/>
    </source>
</evidence>
<keyword evidence="8" id="KW-0449">Lipoprotein</keyword>
<dbReference type="Pfam" id="PF15127">
    <property type="entry name" value="SmAKAP"/>
    <property type="match status" value="1"/>
</dbReference>
<dbReference type="InterPro" id="IPR027969">
    <property type="entry name" value="Small_membr_AKAP"/>
</dbReference>
<dbReference type="AlphaFoldDB" id="A0A9Q1F2Q0"/>
<comment type="similarity">
    <text evidence="2">Belongs to the small membrane AKAP family.</text>
</comment>
<evidence type="ECO:0000313" key="10">
    <source>
        <dbReference type="Proteomes" id="UP001152622"/>
    </source>
</evidence>
<comment type="caution">
    <text evidence="9">The sequence shown here is derived from an EMBL/GenBank/DDBJ whole genome shotgun (WGS) entry which is preliminary data.</text>
</comment>
<keyword evidence="4" id="KW-1003">Cell membrane</keyword>
<dbReference type="Proteomes" id="UP001152622">
    <property type="component" value="Chromosome 9"/>
</dbReference>
<dbReference type="EMBL" id="JAINUF010000009">
    <property type="protein sequence ID" value="KAJ8349667.1"/>
    <property type="molecule type" value="Genomic_DNA"/>
</dbReference>
<evidence type="ECO:0000256" key="6">
    <source>
        <dbReference type="ARBA" id="ARBA00023136"/>
    </source>
</evidence>
<gene>
    <name evidence="9" type="ORF">SKAU_G00247970</name>
</gene>